<keyword evidence="3" id="KW-1185">Reference proteome</keyword>
<evidence type="ECO:0000259" key="1">
    <source>
        <dbReference type="Pfam" id="PF13847"/>
    </source>
</evidence>
<gene>
    <name evidence="2" type="ORF">PLOB_00015032</name>
</gene>
<dbReference type="EMBL" id="CALNXK010000019">
    <property type="protein sequence ID" value="CAH3106968.1"/>
    <property type="molecule type" value="Genomic_DNA"/>
</dbReference>
<sequence>QNSLSEQKVDSEDFIQTDVCPKVGDVILDLGCGTGELSSYLAELVGPEGKVIGVDPDKERIQLAKETHNQIENLSFAERSAINFRGIGAEVYDIVFSNYALHWMGNKQQVFNNMFDSLKVGGKVAVQYMSYLPCLITTLTTQSVFFCLFHLESKTKIDRYCLLAGFEIIRSFDIHCKGPVFETVQEFLEWQWSTTCGLFDPSLVTDGGLQKYLAPYTDKDGELSLDFRGSKHEKVTACRLTKMQRRSAAEGYQQNLLSEQKVDGEDFIQTDVCPKIGDVILDLGCGTGELSAYLAELVGPEGKVIGVDPDKERIQLAKETHNQIENLSFVEGSAINFPDAEVYDIVFSNYALHWMGNKQQVFNNVFESLKVGGKVAVQYMSYLPLFDYNAYVLLNPENAERIFRLFHFESKTKIDRYCLLAGFEIIRSFDIHCKGPVFETVQEFLEWQWSTTCGLFDPSLVTEEGLQKYLAPYTDEDGELSLDFRGSKHEKVTACRLTAVKKDKEYS</sequence>
<comment type="caution">
    <text evidence="2">The sequence shown here is derived from an EMBL/GenBank/DDBJ whole genome shotgun (WGS) entry which is preliminary data.</text>
</comment>
<dbReference type="InterPro" id="IPR025714">
    <property type="entry name" value="Methyltranfer_dom"/>
</dbReference>
<reference evidence="2 3" key="1">
    <citation type="submission" date="2022-05" db="EMBL/GenBank/DDBJ databases">
        <authorList>
            <consortium name="Genoscope - CEA"/>
            <person name="William W."/>
        </authorList>
    </citation>
    <scope>NUCLEOTIDE SEQUENCE [LARGE SCALE GENOMIC DNA]</scope>
</reference>
<protein>
    <recommendedName>
        <fullName evidence="1">Methyltransferase domain-containing protein</fullName>
    </recommendedName>
</protein>
<dbReference type="CDD" id="cd02440">
    <property type="entry name" value="AdoMet_MTases"/>
    <property type="match status" value="2"/>
</dbReference>
<feature type="domain" description="Methyltransferase" evidence="1">
    <location>
        <begin position="23"/>
        <end position="155"/>
    </location>
</feature>
<feature type="non-terminal residue" evidence="2">
    <location>
        <position position="1"/>
    </location>
</feature>
<name>A0ABN8NGA3_9CNID</name>
<evidence type="ECO:0000313" key="3">
    <source>
        <dbReference type="Proteomes" id="UP001159405"/>
    </source>
</evidence>
<dbReference type="PANTHER" id="PTHR43861:SF1">
    <property type="entry name" value="TRANS-ACONITATE 2-METHYLTRANSFERASE"/>
    <property type="match status" value="1"/>
</dbReference>
<evidence type="ECO:0000313" key="2">
    <source>
        <dbReference type="EMBL" id="CAH3106968.1"/>
    </source>
</evidence>
<accession>A0ABN8NGA3</accession>
<feature type="domain" description="Methyltransferase" evidence="1">
    <location>
        <begin position="277"/>
        <end position="381"/>
    </location>
</feature>
<organism evidence="2 3">
    <name type="scientific">Porites lobata</name>
    <dbReference type="NCBI Taxonomy" id="104759"/>
    <lineage>
        <taxon>Eukaryota</taxon>
        <taxon>Metazoa</taxon>
        <taxon>Cnidaria</taxon>
        <taxon>Anthozoa</taxon>
        <taxon>Hexacorallia</taxon>
        <taxon>Scleractinia</taxon>
        <taxon>Fungiina</taxon>
        <taxon>Poritidae</taxon>
        <taxon>Porites</taxon>
    </lineage>
</organism>
<dbReference type="Proteomes" id="UP001159405">
    <property type="component" value="Unassembled WGS sequence"/>
</dbReference>
<dbReference type="Pfam" id="PF13847">
    <property type="entry name" value="Methyltransf_31"/>
    <property type="match status" value="2"/>
</dbReference>
<proteinExistence type="predicted"/>
<dbReference type="InterPro" id="IPR029063">
    <property type="entry name" value="SAM-dependent_MTases_sf"/>
</dbReference>
<dbReference type="Gene3D" id="3.40.50.150">
    <property type="entry name" value="Vaccinia Virus protein VP39"/>
    <property type="match status" value="2"/>
</dbReference>
<dbReference type="PANTHER" id="PTHR43861">
    <property type="entry name" value="TRANS-ACONITATE 2-METHYLTRANSFERASE-RELATED"/>
    <property type="match status" value="1"/>
</dbReference>
<dbReference type="SUPFAM" id="SSF53335">
    <property type="entry name" value="S-adenosyl-L-methionine-dependent methyltransferases"/>
    <property type="match status" value="2"/>
</dbReference>